<evidence type="ECO:0000313" key="2">
    <source>
        <dbReference type="EMBL" id="KAI0307872.1"/>
    </source>
</evidence>
<dbReference type="GO" id="GO:0005737">
    <property type="term" value="C:cytoplasm"/>
    <property type="evidence" value="ECO:0007669"/>
    <property type="project" value="TreeGrafter"/>
</dbReference>
<feature type="region of interest" description="Disordered" evidence="1">
    <location>
        <begin position="173"/>
        <end position="198"/>
    </location>
</feature>
<dbReference type="EMBL" id="WTXG01000001">
    <property type="protein sequence ID" value="KAI0307872.1"/>
    <property type="molecule type" value="Genomic_DNA"/>
</dbReference>
<dbReference type="AlphaFoldDB" id="A0AAD4QRT1"/>
<protein>
    <submittedName>
        <fullName evidence="2">Pal1 cell morphology protein-domain-containing protein</fullName>
    </submittedName>
</protein>
<feature type="compositionally biased region" description="Polar residues" evidence="1">
    <location>
        <begin position="20"/>
        <end position="39"/>
    </location>
</feature>
<organism evidence="2 3">
    <name type="scientific">Multifurca ochricompacta</name>
    <dbReference type="NCBI Taxonomy" id="376703"/>
    <lineage>
        <taxon>Eukaryota</taxon>
        <taxon>Fungi</taxon>
        <taxon>Dikarya</taxon>
        <taxon>Basidiomycota</taxon>
        <taxon>Agaricomycotina</taxon>
        <taxon>Agaricomycetes</taxon>
        <taxon>Russulales</taxon>
        <taxon>Russulaceae</taxon>
        <taxon>Multifurca</taxon>
    </lineage>
</organism>
<keyword evidence="3" id="KW-1185">Reference proteome</keyword>
<dbReference type="InterPro" id="IPR013226">
    <property type="entry name" value="Pal1"/>
</dbReference>
<dbReference type="PANTHER" id="PTHR28307">
    <property type="entry name" value="PROTEIN PAL1"/>
    <property type="match status" value="1"/>
</dbReference>
<feature type="compositionally biased region" description="Basic residues" evidence="1">
    <location>
        <begin position="95"/>
        <end position="105"/>
    </location>
</feature>
<reference evidence="2" key="1">
    <citation type="journal article" date="2022" name="New Phytol.">
        <title>Evolutionary transition to the ectomycorrhizal habit in the genomes of a hyperdiverse lineage of mushroom-forming fungi.</title>
        <authorList>
            <person name="Looney B."/>
            <person name="Miyauchi S."/>
            <person name="Morin E."/>
            <person name="Drula E."/>
            <person name="Courty P.E."/>
            <person name="Kohler A."/>
            <person name="Kuo A."/>
            <person name="LaButti K."/>
            <person name="Pangilinan J."/>
            <person name="Lipzen A."/>
            <person name="Riley R."/>
            <person name="Andreopoulos W."/>
            <person name="He G."/>
            <person name="Johnson J."/>
            <person name="Nolan M."/>
            <person name="Tritt A."/>
            <person name="Barry K.W."/>
            <person name="Grigoriev I.V."/>
            <person name="Nagy L.G."/>
            <person name="Hibbett D."/>
            <person name="Henrissat B."/>
            <person name="Matheny P.B."/>
            <person name="Labbe J."/>
            <person name="Martin F.M."/>
        </authorList>
    </citation>
    <scope>NUCLEOTIDE SEQUENCE</scope>
    <source>
        <strain evidence="2">BPL690</strain>
    </source>
</reference>
<accession>A0AAD4QRT1</accession>
<feature type="compositionally biased region" description="Basic and acidic residues" evidence="1">
    <location>
        <begin position="246"/>
        <end position="261"/>
    </location>
</feature>
<comment type="caution">
    <text evidence="2">The sequence shown here is derived from an EMBL/GenBank/DDBJ whole genome shotgun (WGS) entry which is preliminary data.</text>
</comment>
<name>A0AAD4QRT1_9AGAM</name>
<evidence type="ECO:0000313" key="3">
    <source>
        <dbReference type="Proteomes" id="UP001203297"/>
    </source>
</evidence>
<sequence>MSNPFSDPPPPPPKQVAPSRRQQQQPLQTTKSNTRTESSQAHHHSRSTDPPPPRTRPSRSQTTGLSAPSNAISRPQPTPARRSHSSDSVPSDKAKLHRSKTKKSSIHADVIDRLDFTGVGPMFHHDGPFDACAPSRNRHRTKAPMYAWTSINAEDEEVAARYRDKEDALNPITPTLTYNASYPSSEPPRSPPVTANYTTYYSEPPKKKVDAIAEAWGIHEPEPYEEFFAGGGDPDGPITNGNSATKETRSNGRRTRDDLTSRPRGSNRSNIPPPQPIFVGDGPDSPQPSPSVGGANLGRNKSLIQRIRKMRDSPNVPVGFDEMGAPTDGAPSPTSSAETKDLPATPASPGVDGYFDSPGGGLGRKTSILKRVKGVVRGGR</sequence>
<dbReference type="Proteomes" id="UP001203297">
    <property type="component" value="Unassembled WGS sequence"/>
</dbReference>
<feature type="compositionally biased region" description="Low complexity" evidence="1">
    <location>
        <begin position="279"/>
        <end position="294"/>
    </location>
</feature>
<dbReference type="Pfam" id="PF08316">
    <property type="entry name" value="Pal1"/>
    <property type="match status" value="1"/>
</dbReference>
<gene>
    <name evidence="2" type="ORF">B0F90DRAFT_1678015</name>
</gene>
<proteinExistence type="predicted"/>
<feature type="region of interest" description="Disordered" evidence="1">
    <location>
        <begin position="224"/>
        <end position="365"/>
    </location>
</feature>
<evidence type="ECO:0000256" key="1">
    <source>
        <dbReference type="SAM" id="MobiDB-lite"/>
    </source>
</evidence>
<feature type="compositionally biased region" description="Pro residues" evidence="1">
    <location>
        <begin position="1"/>
        <end position="15"/>
    </location>
</feature>
<feature type="region of interest" description="Disordered" evidence="1">
    <location>
        <begin position="1"/>
        <end position="108"/>
    </location>
</feature>
<feature type="compositionally biased region" description="Polar residues" evidence="1">
    <location>
        <begin position="64"/>
        <end position="75"/>
    </location>
</feature>
<dbReference type="PANTHER" id="PTHR28307:SF2">
    <property type="entry name" value="PROTEIN PAL1"/>
    <property type="match status" value="1"/>
</dbReference>